<evidence type="ECO:0000256" key="5">
    <source>
        <dbReference type="ARBA" id="ARBA00011738"/>
    </source>
</evidence>
<dbReference type="PANTHER" id="PTHR30272:SF8">
    <property type="entry name" value="3-HYDROXYDECANOYL-[ACYL-CARRIER-PROTEIN] DEHYDRATASE"/>
    <property type="match status" value="1"/>
</dbReference>
<dbReference type="NCBIfam" id="TIGR01749">
    <property type="entry name" value="fabA"/>
    <property type="match status" value="1"/>
</dbReference>
<dbReference type="GO" id="GO:0034017">
    <property type="term" value="F:trans-2-decenoyl-acyl-carrier-protein isomerase activity"/>
    <property type="evidence" value="ECO:0007669"/>
    <property type="project" value="UniProtKB-UniRule"/>
</dbReference>
<keyword evidence="10 13" id="KW-0275">Fatty acid biosynthesis</keyword>
<evidence type="ECO:0000313" key="15">
    <source>
        <dbReference type="Proteomes" id="UP000243640"/>
    </source>
</evidence>
<gene>
    <name evidence="13 14" type="primary">fabA</name>
    <name evidence="14" type="ORF">B6S09_17050</name>
</gene>
<keyword evidence="7 13" id="KW-0444">Lipid biosynthesis</keyword>
<evidence type="ECO:0000256" key="8">
    <source>
        <dbReference type="ARBA" id="ARBA00022832"/>
    </source>
</evidence>
<evidence type="ECO:0000256" key="12">
    <source>
        <dbReference type="ARBA" id="ARBA00023239"/>
    </source>
</evidence>
<dbReference type="NCBIfam" id="NF003509">
    <property type="entry name" value="PRK05174.1"/>
    <property type="match status" value="1"/>
</dbReference>
<comment type="function">
    <text evidence="13">Necessary for the introduction of cis unsaturation into fatty acids. Catalyzes the dehydration of (3R)-3-hydroxydecanoyl-ACP to E-(2)-decenoyl-ACP and then its isomerization to Z-(3)-decenoyl-ACP. Can catalyze the dehydratase reaction for beta-hydroxyacyl-ACPs with saturated chain lengths up to 16:0, being most active on intermediate chain length.</text>
</comment>
<dbReference type="InterPro" id="IPR010083">
    <property type="entry name" value="FabA"/>
</dbReference>
<evidence type="ECO:0000256" key="2">
    <source>
        <dbReference type="ARBA" id="ARBA00004496"/>
    </source>
</evidence>
<reference evidence="14 15" key="1">
    <citation type="submission" date="2017-08" db="EMBL/GenBank/DDBJ databases">
        <title>Draft Genome Sequence of the Marine Bacterium Oceanimonas baumannii ATCC 700832.</title>
        <authorList>
            <person name="Mcclelland W.D."/>
            <person name="Brennan M.A."/>
            <person name="Trachtenberg A.M."/>
            <person name="Maclea K.S."/>
        </authorList>
    </citation>
    <scope>NUCLEOTIDE SEQUENCE [LARGE SCALE GENOMIC DNA]</scope>
    <source>
        <strain evidence="14 15">ATCC 700832</strain>
    </source>
</reference>
<dbReference type="Proteomes" id="UP000243640">
    <property type="component" value="Unassembled WGS sequence"/>
</dbReference>
<keyword evidence="8 13" id="KW-0276">Fatty acid metabolism</keyword>
<keyword evidence="9 13" id="KW-0443">Lipid metabolism</keyword>
<dbReference type="GO" id="GO:0005737">
    <property type="term" value="C:cytoplasm"/>
    <property type="evidence" value="ECO:0007669"/>
    <property type="project" value="UniProtKB-SubCell"/>
</dbReference>
<dbReference type="InterPro" id="IPR013114">
    <property type="entry name" value="FabA_FabZ"/>
</dbReference>
<name>A0A235C9B9_9GAMM</name>
<dbReference type="HAMAP" id="MF_00405">
    <property type="entry name" value="FabA"/>
    <property type="match status" value="1"/>
</dbReference>
<dbReference type="EC" id="4.2.1.59" evidence="13"/>
<dbReference type="SUPFAM" id="SSF54637">
    <property type="entry name" value="Thioesterase/thiol ester dehydrase-isomerase"/>
    <property type="match status" value="1"/>
</dbReference>
<evidence type="ECO:0000256" key="13">
    <source>
        <dbReference type="HAMAP-Rule" id="MF_00405"/>
    </source>
</evidence>
<comment type="pathway">
    <text evidence="3 13">Lipid metabolism; fatty acid biosynthesis.</text>
</comment>
<comment type="caution">
    <text evidence="14">The sequence shown here is derived from an EMBL/GenBank/DDBJ whole genome shotgun (WGS) entry which is preliminary data.</text>
</comment>
<comment type="subunit">
    <text evidence="5 13">Homodimer.</text>
</comment>
<dbReference type="EMBL" id="NQJF01000018">
    <property type="protein sequence ID" value="OYD21231.1"/>
    <property type="molecule type" value="Genomic_DNA"/>
</dbReference>
<proteinExistence type="inferred from homology"/>
<evidence type="ECO:0000256" key="11">
    <source>
        <dbReference type="ARBA" id="ARBA00023235"/>
    </source>
</evidence>
<keyword evidence="11 13" id="KW-0413">Isomerase</keyword>
<comment type="subcellular location">
    <subcellularLocation>
        <location evidence="2 13">Cytoplasm</location>
    </subcellularLocation>
</comment>
<keyword evidence="12 13" id="KW-0456">Lyase</keyword>
<feature type="active site" evidence="13">
    <location>
        <position position="84"/>
    </location>
</feature>
<dbReference type="AlphaFoldDB" id="A0A235C9B9"/>
<dbReference type="Gene3D" id="3.10.129.10">
    <property type="entry name" value="Hotdog Thioesterase"/>
    <property type="match status" value="1"/>
</dbReference>
<evidence type="ECO:0000256" key="9">
    <source>
        <dbReference type="ARBA" id="ARBA00023098"/>
    </source>
</evidence>
<dbReference type="UniPathway" id="UPA00094"/>
<evidence type="ECO:0000256" key="1">
    <source>
        <dbReference type="ARBA" id="ARBA00001055"/>
    </source>
</evidence>
<evidence type="ECO:0000256" key="3">
    <source>
        <dbReference type="ARBA" id="ARBA00005194"/>
    </source>
</evidence>
<dbReference type="GO" id="GO:0019171">
    <property type="term" value="F:(3R)-hydroxyacyl-[acyl-carrier-protein] dehydratase activity"/>
    <property type="evidence" value="ECO:0007669"/>
    <property type="project" value="UniProtKB-UniRule"/>
</dbReference>
<comment type="similarity">
    <text evidence="4 13">Belongs to the thioester dehydratase family. FabA subfamily.</text>
</comment>
<sequence>MPDDKWKSEMPSQKELGKHSFTREELLACSQGELFGPGNSQLPAPNMLMMDRILHISDEGGEHGKGEIVAELDITPDLWFFDCHFPGDPVMPGCLGLDAMWQLVGFFLGWKGGPGKGRALGVGEVKFTGQILPTAKKVTYKITLKRVIWRKLIMGIADGVVEVDGRPIYEAKDLKVGLFTDTSTF</sequence>
<evidence type="ECO:0000256" key="7">
    <source>
        <dbReference type="ARBA" id="ARBA00022516"/>
    </source>
</evidence>
<evidence type="ECO:0000256" key="4">
    <source>
        <dbReference type="ARBA" id="ARBA00006714"/>
    </source>
</evidence>
<evidence type="ECO:0000256" key="6">
    <source>
        <dbReference type="ARBA" id="ARBA00022490"/>
    </source>
</evidence>
<keyword evidence="6 13" id="KW-0963">Cytoplasm</keyword>
<dbReference type="EC" id="5.3.3.14" evidence="13"/>
<dbReference type="PANTHER" id="PTHR30272">
    <property type="entry name" value="3-HYDROXYACYL-[ACYL-CARRIER-PROTEIN] DEHYDRATASE"/>
    <property type="match status" value="1"/>
</dbReference>
<dbReference type="GO" id="GO:0006636">
    <property type="term" value="P:unsaturated fatty acid biosynthetic process"/>
    <property type="evidence" value="ECO:0007669"/>
    <property type="project" value="UniProtKB-UniRule"/>
</dbReference>
<protein>
    <recommendedName>
        <fullName evidence="13">3-hydroxydecanoyl-[acyl-carrier-protein] dehydratase</fullName>
        <ecNumber evidence="13">4.2.1.59</ecNumber>
    </recommendedName>
    <alternativeName>
        <fullName evidence="13">3-hydroxyacyl-[acyl-carrier-protein] dehydratase FabA</fullName>
    </alternativeName>
    <alternativeName>
        <fullName evidence="13">Beta-hydroxydecanoyl thioester dehydrase</fullName>
    </alternativeName>
    <alternativeName>
        <fullName evidence="13">Trans-2-decenoyl-[acyl-carrier-protein] isomerase</fullName>
        <ecNumber evidence="13">5.3.3.14</ecNumber>
    </alternativeName>
</protein>
<dbReference type="InterPro" id="IPR029069">
    <property type="entry name" value="HotDog_dom_sf"/>
</dbReference>
<evidence type="ECO:0000256" key="10">
    <source>
        <dbReference type="ARBA" id="ARBA00023160"/>
    </source>
</evidence>
<accession>A0A235C9B9</accession>
<organism evidence="14 15">
    <name type="scientific">Oceanimonas baumannii</name>
    <dbReference type="NCBI Taxonomy" id="129578"/>
    <lineage>
        <taxon>Bacteria</taxon>
        <taxon>Pseudomonadati</taxon>
        <taxon>Pseudomonadota</taxon>
        <taxon>Gammaproteobacteria</taxon>
        <taxon>Aeromonadales</taxon>
        <taxon>Aeromonadaceae</taxon>
        <taxon>Oceanimonas</taxon>
    </lineage>
</organism>
<evidence type="ECO:0000313" key="14">
    <source>
        <dbReference type="EMBL" id="OYD21231.1"/>
    </source>
</evidence>
<comment type="catalytic activity">
    <reaction evidence="13">
        <text>(2E)-decenoyl-[ACP] = (3Z)-decenoyl-[ACP]</text>
        <dbReference type="Rhea" id="RHEA:23568"/>
        <dbReference type="Rhea" id="RHEA-COMP:9639"/>
        <dbReference type="Rhea" id="RHEA-COMP:9927"/>
        <dbReference type="ChEBI" id="CHEBI:78467"/>
        <dbReference type="ChEBI" id="CHEBI:78798"/>
        <dbReference type="EC" id="5.3.3.14"/>
    </reaction>
</comment>
<dbReference type="OrthoDB" id="9786735at2"/>
<comment type="catalytic activity">
    <reaction evidence="1 13">
        <text>a (3R)-hydroxyacyl-[ACP] = a (2E)-enoyl-[ACP] + H2O</text>
        <dbReference type="Rhea" id="RHEA:13097"/>
        <dbReference type="Rhea" id="RHEA-COMP:9925"/>
        <dbReference type="Rhea" id="RHEA-COMP:9945"/>
        <dbReference type="ChEBI" id="CHEBI:15377"/>
        <dbReference type="ChEBI" id="CHEBI:78784"/>
        <dbReference type="ChEBI" id="CHEBI:78827"/>
        <dbReference type="EC" id="4.2.1.59"/>
    </reaction>
</comment>
<comment type="catalytic activity">
    <reaction evidence="13">
        <text>(3R)-hydroxydecanoyl-[ACP] = (2E)-decenoyl-[ACP] + H2O</text>
        <dbReference type="Rhea" id="RHEA:41860"/>
        <dbReference type="Rhea" id="RHEA-COMP:9638"/>
        <dbReference type="Rhea" id="RHEA-COMP:9639"/>
        <dbReference type="ChEBI" id="CHEBI:15377"/>
        <dbReference type="ChEBI" id="CHEBI:78466"/>
        <dbReference type="ChEBI" id="CHEBI:78467"/>
    </reaction>
</comment>
<dbReference type="Pfam" id="PF07977">
    <property type="entry name" value="FabA"/>
    <property type="match status" value="1"/>
</dbReference>
<dbReference type="CDD" id="cd01287">
    <property type="entry name" value="FabA"/>
    <property type="match status" value="1"/>
</dbReference>